<dbReference type="Gene3D" id="3.90.25.10">
    <property type="entry name" value="UDP-galactose 4-epimerase, domain 1"/>
    <property type="match status" value="1"/>
</dbReference>
<comment type="similarity">
    <text evidence="1">Belongs to the NAD(P)-dependent epimerase/dehydratase family.</text>
</comment>
<dbReference type="InterPro" id="IPR001509">
    <property type="entry name" value="Epimerase_deHydtase"/>
</dbReference>
<dbReference type="InterPro" id="IPR036291">
    <property type="entry name" value="NAD(P)-bd_dom_sf"/>
</dbReference>
<dbReference type="PANTHER" id="PTHR43000">
    <property type="entry name" value="DTDP-D-GLUCOSE 4,6-DEHYDRATASE-RELATED"/>
    <property type="match status" value="1"/>
</dbReference>
<dbReference type="Proteomes" id="UP000660680">
    <property type="component" value="Unassembled WGS sequence"/>
</dbReference>
<keyword evidence="4" id="KW-1185">Reference proteome</keyword>
<dbReference type="Pfam" id="PF01370">
    <property type="entry name" value="Epimerase"/>
    <property type="match status" value="1"/>
</dbReference>
<evidence type="ECO:0000313" key="3">
    <source>
        <dbReference type="EMBL" id="GGS17968.1"/>
    </source>
</evidence>
<evidence type="ECO:0000313" key="4">
    <source>
        <dbReference type="Proteomes" id="UP000660680"/>
    </source>
</evidence>
<dbReference type="EMBL" id="BMRB01000001">
    <property type="protein sequence ID" value="GGS17968.1"/>
    <property type="molecule type" value="Genomic_DNA"/>
</dbReference>
<protein>
    <submittedName>
        <fullName evidence="3">UDP-glucose 4-epimerase GalE1</fullName>
    </submittedName>
</protein>
<dbReference type="SUPFAM" id="SSF51735">
    <property type="entry name" value="NAD(P)-binding Rossmann-fold domains"/>
    <property type="match status" value="1"/>
</dbReference>
<dbReference type="AlphaFoldDB" id="A0A918G4L9"/>
<reference evidence="3" key="1">
    <citation type="journal article" date="2014" name="Int. J. Syst. Evol. Microbiol.">
        <title>Complete genome sequence of Corynebacterium casei LMG S-19264T (=DSM 44701T), isolated from a smear-ripened cheese.</title>
        <authorList>
            <consortium name="US DOE Joint Genome Institute (JGI-PGF)"/>
            <person name="Walter F."/>
            <person name="Albersmeier A."/>
            <person name="Kalinowski J."/>
            <person name="Ruckert C."/>
        </authorList>
    </citation>
    <scope>NUCLEOTIDE SEQUENCE</scope>
    <source>
        <strain evidence="3">JCM 3276</strain>
    </source>
</reference>
<feature type="domain" description="NAD-dependent epimerase/dehydratase" evidence="2">
    <location>
        <begin position="6"/>
        <end position="244"/>
    </location>
</feature>
<evidence type="ECO:0000256" key="1">
    <source>
        <dbReference type="ARBA" id="ARBA00007637"/>
    </source>
</evidence>
<evidence type="ECO:0000259" key="2">
    <source>
        <dbReference type="Pfam" id="PF01370"/>
    </source>
</evidence>
<dbReference type="Gene3D" id="3.40.50.720">
    <property type="entry name" value="NAD(P)-binding Rossmann-like Domain"/>
    <property type="match status" value="1"/>
</dbReference>
<comment type="caution">
    <text evidence="3">The sequence shown here is derived from an EMBL/GenBank/DDBJ whole genome shotgun (WGS) entry which is preliminary data.</text>
</comment>
<name>A0A918G4L9_9PSEU</name>
<gene>
    <name evidence="3" type="ORF">GCM10010171_08100</name>
</gene>
<organism evidence="3 4">
    <name type="scientific">Actinokineospora fastidiosa</name>
    <dbReference type="NCBI Taxonomy" id="1816"/>
    <lineage>
        <taxon>Bacteria</taxon>
        <taxon>Bacillati</taxon>
        <taxon>Actinomycetota</taxon>
        <taxon>Actinomycetes</taxon>
        <taxon>Pseudonocardiales</taxon>
        <taxon>Pseudonocardiaceae</taxon>
        <taxon>Actinokineospora</taxon>
    </lineage>
</organism>
<sequence length="314" mass="33036">MGAMRALVTGGAGFIGSTLVDRLVRDGHEVAVVDTFARGRRENLAGALASGRCSVHEVDVTSPDLAAAVAEVAPEVVFHLAAQIDVRVSVADPLLDVSQNVLGTVNLAEAARAAGVRKIVFASSGGSIYGTPEDLPVGEDTPINPKSPYAASKASCELYLNGYQQLYGLDCTHLALANVYGPRQDPHGEAGVVAIFANALLEGRPTRVYGDGGNTRDYVFVDDVVSAFIAASGDKGSATRYNIGTGMQVSDRELHTLVARAAGAPDEPEFAPARLGDVRASALDSGRAQRELGWKPEVDIAEGVRRTVDYFRTR</sequence>
<accession>A0A918G4L9</accession>
<proteinExistence type="inferred from homology"/>
<reference evidence="3" key="2">
    <citation type="submission" date="2020-09" db="EMBL/GenBank/DDBJ databases">
        <authorList>
            <person name="Sun Q."/>
            <person name="Ohkuma M."/>
        </authorList>
    </citation>
    <scope>NUCLEOTIDE SEQUENCE</scope>
    <source>
        <strain evidence="3">JCM 3276</strain>
    </source>
</reference>